<dbReference type="SUPFAM" id="SSF46785">
    <property type="entry name" value="Winged helix' DNA-binding domain"/>
    <property type="match status" value="1"/>
</dbReference>
<dbReference type="SUPFAM" id="SSF53271">
    <property type="entry name" value="PRTase-like"/>
    <property type="match status" value="1"/>
</dbReference>
<keyword evidence="9" id="KW-1185">Reference proteome</keyword>
<dbReference type="CDD" id="cd06223">
    <property type="entry name" value="PRTases_typeI"/>
    <property type="match status" value="1"/>
</dbReference>
<keyword evidence="2" id="KW-0805">Transcription regulation</keyword>
<dbReference type="Gene3D" id="1.10.10.10">
    <property type="entry name" value="Winged helix-like DNA-binding domain superfamily/Winged helix DNA-binding domain"/>
    <property type="match status" value="1"/>
</dbReference>
<name>A0A443INL9_9BACI</name>
<evidence type="ECO:0000313" key="9">
    <source>
        <dbReference type="Proteomes" id="UP000273811"/>
    </source>
</evidence>
<comment type="caution">
    <text evidence="8">The sequence shown here is derived from an EMBL/GenBank/DDBJ whole genome shotgun (WGS) entry which is preliminary data.</text>
</comment>
<dbReference type="OrthoDB" id="4213751at2"/>
<dbReference type="PANTHER" id="PTHR43864">
    <property type="entry name" value="HYPOXANTHINE/GUANINE PHOSPHORIBOSYLTRANSFERASE"/>
    <property type="match status" value="1"/>
</dbReference>
<dbReference type="Gene3D" id="3.40.50.2020">
    <property type="match status" value="1"/>
</dbReference>
<dbReference type="AlphaFoldDB" id="A0A443INL9"/>
<dbReference type="InterPro" id="IPR015265">
    <property type="entry name" value="PuR_N"/>
</dbReference>
<dbReference type="RefSeq" id="WP_120074470.1">
    <property type="nucleotide sequence ID" value="NZ_CP126113.1"/>
</dbReference>
<evidence type="ECO:0000256" key="5">
    <source>
        <dbReference type="ARBA" id="ARBA00049656"/>
    </source>
</evidence>
<dbReference type="GO" id="GO:0045892">
    <property type="term" value="P:negative regulation of DNA-templated transcription"/>
    <property type="evidence" value="ECO:0007669"/>
    <property type="project" value="InterPro"/>
</dbReference>
<comment type="similarity">
    <text evidence="5">Belongs to the purine/pyrimidine phosphoribosyltransferase family. PurR subfamily.</text>
</comment>
<dbReference type="Proteomes" id="UP000273811">
    <property type="component" value="Unassembled WGS sequence"/>
</dbReference>
<evidence type="ECO:0000313" key="8">
    <source>
        <dbReference type="EMBL" id="RWR07185.1"/>
    </source>
</evidence>
<keyword evidence="4" id="KW-0804">Transcription</keyword>
<feature type="domain" description="Phosphoribosyltransferase" evidence="6">
    <location>
        <begin position="114"/>
        <end position="258"/>
    </location>
</feature>
<dbReference type="InterPro" id="IPR050118">
    <property type="entry name" value="Pur/Pyrimidine_PRTase"/>
</dbReference>
<dbReference type="GO" id="GO:0003677">
    <property type="term" value="F:DNA binding"/>
    <property type="evidence" value="ECO:0007669"/>
    <property type="project" value="UniProtKB-KW"/>
</dbReference>
<evidence type="ECO:0000259" key="7">
    <source>
        <dbReference type="Pfam" id="PF09182"/>
    </source>
</evidence>
<feature type="domain" description="Bacterial purine repressor N-terminal" evidence="7">
    <location>
        <begin position="4"/>
        <end position="73"/>
    </location>
</feature>
<evidence type="ECO:0000259" key="6">
    <source>
        <dbReference type="Pfam" id="PF00156"/>
    </source>
</evidence>
<organism evidence="8 9">
    <name type="scientific">Siminovitchia fortis</name>
    <dbReference type="NCBI Taxonomy" id="254758"/>
    <lineage>
        <taxon>Bacteria</taxon>
        <taxon>Bacillati</taxon>
        <taxon>Bacillota</taxon>
        <taxon>Bacilli</taxon>
        <taxon>Bacillales</taxon>
        <taxon>Bacillaceae</taxon>
        <taxon>Siminovitchia</taxon>
    </lineage>
</organism>
<dbReference type="PANTHER" id="PTHR43864:SF2">
    <property type="entry name" value="PUR OPERON REPRESSOR"/>
    <property type="match status" value="1"/>
</dbReference>
<dbReference type="GeneID" id="56392029"/>
<dbReference type="InterPro" id="IPR036390">
    <property type="entry name" value="WH_DNA-bd_sf"/>
</dbReference>
<dbReference type="InterPro" id="IPR010078">
    <property type="entry name" value="PurR_Bsub"/>
</dbReference>
<dbReference type="GO" id="GO:0045982">
    <property type="term" value="P:negative regulation of purine nucleobase metabolic process"/>
    <property type="evidence" value="ECO:0007669"/>
    <property type="project" value="InterPro"/>
</dbReference>
<sequence length="277" mass="30727">MKFRRSERLVDMTHYLMNHPRELVSLTWFAQRYQSAKSSISEDLVIINDIFKHQGIGMLQTVPGAAGGVKYFPMVQKEQASEFVDNLCRSIADPDRLLPGGYLYMGDLLGDPKILNEVGRHLAAAVAGKKVDVIMTVATKGIPIAQAVSSFLNVPFVIVRRDTKVTEGPTVTINYVSGSSKRIQTMVLSKRSLKEGANVLIVDDFMKAGGTINGMVNLLEEFQASVAGIAVLVESEYEEERLVEDYISLVKLTDVNTKEKQINVVQGNYFSKMTNFL</sequence>
<dbReference type="InterPro" id="IPR000836">
    <property type="entry name" value="PRTase_dom"/>
</dbReference>
<dbReference type="Pfam" id="PF09182">
    <property type="entry name" value="PuR_N"/>
    <property type="match status" value="1"/>
</dbReference>
<accession>A0A443INL9</accession>
<evidence type="ECO:0000256" key="1">
    <source>
        <dbReference type="ARBA" id="ARBA00011738"/>
    </source>
</evidence>
<proteinExistence type="inferred from homology"/>
<gene>
    <name evidence="8" type="primary">purR</name>
    <name evidence="8" type="ORF">D4N35_013350</name>
</gene>
<evidence type="ECO:0000256" key="3">
    <source>
        <dbReference type="ARBA" id="ARBA00023125"/>
    </source>
</evidence>
<dbReference type="EMBL" id="QYTU02000032">
    <property type="protein sequence ID" value="RWR07185.1"/>
    <property type="molecule type" value="Genomic_DNA"/>
</dbReference>
<keyword evidence="3" id="KW-0238">DNA-binding</keyword>
<dbReference type="InterPro" id="IPR036388">
    <property type="entry name" value="WH-like_DNA-bd_sf"/>
</dbReference>
<comment type="subunit">
    <text evidence="1">Homodimer.</text>
</comment>
<evidence type="ECO:0000256" key="2">
    <source>
        <dbReference type="ARBA" id="ARBA00023015"/>
    </source>
</evidence>
<evidence type="ECO:0000256" key="4">
    <source>
        <dbReference type="ARBA" id="ARBA00023163"/>
    </source>
</evidence>
<reference evidence="8" key="1">
    <citation type="submission" date="2018-12" db="EMBL/GenBank/DDBJ databases">
        <authorList>
            <person name="Sun L."/>
            <person name="Chen Z."/>
        </authorList>
    </citation>
    <scope>NUCLEOTIDE SEQUENCE [LARGE SCALE GENOMIC DNA]</scope>
    <source>
        <strain evidence="8">DSM 16012</strain>
    </source>
</reference>
<dbReference type="NCBIfam" id="TIGR01743">
    <property type="entry name" value="purR_Bsub"/>
    <property type="match status" value="1"/>
</dbReference>
<dbReference type="Pfam" id="PF00156">
    <property type="entry name" value="Pribosyltran"/>
    <property type="match status" value="1"/>
</dbReference>
<protein>
    <submittedName>
        <fullName evidence="8">Pur operon repressor</fullName>
    </submittedName>
</protein>
<dbReference type="InterPro" id="IPR029057">
    <property type="entry name" value="PRTase-like"/>
</dbReference>